<dbReference type="EMBL" id="JAWLKE010000007">
    <property type="protein sequence ID" value="MDV6232603.1"/>
    <property type="molecule type" value="Genomic_DNA"/>
</dbReference>
<proteinExistence type="predicted"/>
<evidence type="ECO:0000256" key="1">
    <source>
        <dbReference type="SAM" id="Phobius"/>
    </source>
</evidence>
<dbReference type="RefSeq" id="WP_149408082.1">
    <property type="nucleotide sequence ID" value="NZ_JAWLKE010000007.1"/>
</dbReference>
<comment type="caution">
    <text evidence="2">The sequence shown here is derived from an EMBL/GenBank/DDBJ whole genome shotgun (WGS) entry which is preliminary data.</text>
</comment>
<evidence type="ECO:0000313" key="2">
    <source>
        <dbReference type="EMBL" id="MDV6232603.1"/>
    </source>
</evidence>
<accession>A0ABU4B287</accession>
<keyword evidence="1" id="KW-0472">Membrane</keyword>
<feature type="transmembrane region" description="Helical" evidence="1">
    <location>
        <begin position="36"/>
        <end position="52"/>
    </location>
</feature>
<name>A0ABU4B287_9NOCA</name>
<reference evidence="2 3" key="1">
    <citation type="submission" date="2023-10" db="EMBL/GenBank/DDBJ databases">
        <title>Development of a sustainable strategy for remediation of hydrocarbon-contaminated territories based on the waste exchange concept.</title>
        <authorList>
            <person name="Krivoruchko A."/>
        </authorList>
    </citation>
    <scope>NUCLEOTIDE SEQUENCE [LARGE SCALE GENOMIC DNA]</scope>
    <source>
        <strain evidence="2 3">IEGM 1322</strain>
    </source>
</reference>
<protein>
    <submittedName>
        <fullName evidence="2">Uncharacterized protein</fullName>
    </submittedName>
</protein>
<keyword evidence="1" id="KW-1133">Transmembrane helix</keyword>
<organism evidence="2 3">
    <name type="scientific">Rhodococcus cercidiphylli</name>
    <dbReference type="NCBI Taxonomy" id="489916"/>
    <lineage>
        <taxon>Bacteria</taxon>
        <taxon>Bacillati</taxon>
        <taxon>Actinomycetota</taxon>
        <taxon>Actinomycetes</taxon>
        <taxon>Mycobacteriales</taxon>
        <taxon>Nocardiaceae</taxon>
        <taxon>Rhodococcus</taxon>
    </lineage>
</organism>
<keyword evidence="3" id="KW-1185">Reference proteome</keyword>
<keyword evidence="1" id="KW-0812">Transmembrane</keyword>
<gene>
    <name evidence="2" type="ORF">R3P95_18790</name>
</gene>
<sequence>MNDRQRRWTRYLLGIWLALVVFSTIADIVTEPTMWNWTKLAVLAIAAPWLWHRHGRAWLMPHKIEPEAVPAEDVDAVVAESGRTVHAIKALREMHPGLGLLDAKNLVQPDH</sequence>
<dbReference type="Proteomes" id="UP001185899">
    <property type="component" value="Unassembled WGS sequence"/>
</dbReference>
<evidence type="ECO:0000313" key="3">
    <source>
        <dbReference type="Proteomes" id="UP001185899"/>
    </source>
</evidence>